<dbReference type="SMART" id="SM00347">
    <property type="entry name" value="HTH_MARR"/>
    <property type="match status" value="1"/>
</dbReference>
<evidence type="ECO:0000259" key="1">
    <source>
        <dbReference type="PROSITE" id="PS50995"/>
    </source>
</evidence>
<organism evidence="2 3">
    <name type="scientific">Solilutibacter silvestris</name>
    <dbReference type="NCBI Taxonomy" id="1645665"/>
    <lineage>
        <taxon>Bacteria</taxon>
        <taxon>Pseudomonadati</taxon>
        <taxon>Pseudomonadota</taxon>
        <taxon>Gammaproteobacteria</taxon>
        <taxon>Lysobacterales</taxon>
        <taxon>Lysobacteraceae</taxon>
        <taxon>Solilutibacter</taxon>
    </lineage>
</organism>
<dbReference type="PROSITE" id="PS50995">
    <property type="entry name" value="HTH_MARR_2"/>
    <property type="match status" value="1"/>
</dbReference>
<feature type="domain" description="HTH marR-type" evidence="1">
    <location>
        <begin position="12"/>
        <end position="147"/>
    </location>
</feature>
<evidence type="ECO:0000313" key="2">
    <source>
        <dbReference type="EMBL" id="PNS09156.1"/>
    </source>
</evidence>
<protein>
    <submittedName>
        <fullName evidence="2">MarR-type transcriptional regulator</fullName>
    </submittedName>
</protein>
<dbReference type="PANTHER" id="PTHR33164">
    <property type="entry name" value="TRANSCRIPTIONAL REGULATOR, MARR FAMILY"/>
    <property type="match status" value="1"/>
</dbReference>
<dbReference type="Gene3D" id="1.10.10.10">
    <property type="entry name" value="Winged helix-like DNA-binding domain superfamily/Winged helix DNA-binding domain"/>
    <property type="match status" value="1"/>
</dbReference>
<dbReference type="Pfam" id="PF12802">
    <property type="entry name" value="MarR_2"/>
    <property type="match status" value="1"/>
</dbReference>
<dbReference type="PANTHER" id="PTHR33164:SF43">
    <property type="entry name" value="HTH-TYPE TRANSCRIPTIONAL REPRESSOR YETL"/>
    <property type="match status" value="1"/>
</dbReference>
<gene>
    <name evidence="2" type="ORF">Lysil_0785</name>
</gene>
<dbReference type="InterPro" id="IPR036390">
    <property type="entry name" value="WH_DNA-bd_sf"/>
</dbReference>
<comment type="caution">
    <text evidence="2">The sequence shown here is derived from an EMBL/GenBank/DDBJ whole genome shotgun (WGS) entry which is preliminary data.</text>
</comment>
<accession>A0A2K1Q288</accession>
<dbReference type="InterPro" id="IPR000835">
    <property type="entry name" value="HTH_MarR-typ"/>
</dbReference>
<reference evidence="2 3" key="1">
    <citation type="submission" date="2017-08" db="EMBL/GenBank/DDBJ databases">
        <title>Lysobacter sylvestris genome.</title>
        <authorList>
            <person name="Zhang D.-C."/>
            <person name="Albuquerque L."/>
            <person name="Franca L."/>
            <person name="Froufe H.J.C."/>
            <person name="Barroso C."/>
            <person name="Egas C."/>
            <person name="Da Costa M."/>
            <person name="Margesin R."/>
        </authorList>
    </citation>
    <scope>NUCLEOTIDE SEQUENCE [LARGE SCALE GENOMIC DNA]</scope>
    <source>
        <strain evidence="2 3">AM20-91</strain>
    </source>
</reference>
<dbReference type="Proteomes" id="UP000236220">
    <property type="component" value="Unassembled WGS sequence"/>
</dbReference>
<dbReference type="OrthoDB" id="3215377at2"/>
<dbReference type="AlphaFoldDB" id="A0A2K1Q288"/>
<dbReference type="SUPFAM" id="SSF46785">
    <property type="entry name" value="Winged helix' DNA-binding domain"/>
    <property type="match status" value="1"/>
</dbReference>
<dbReference type="InterPro" id="IPR036388">
    <property type="entry name" value="WH-like_DNA-bd_sf"/>
</dbReference>
<sequence length="155" mass="16555">MSSPTHLAKAKSLPVAALLGAAREAFGAEFDARIKATNMSALSLAHAHNVLRHLGNGPLRASAIVSQCGVTKQAVSQQIAHLQRSGFVRALPDPDDQRARLIELTECGVAAQAMVKQLFADIEREWGERIGKEHMAILRDALATLGADHMPESCG</sequence>
<dbReference type="GO" id="GO:0003700">
    <property type="term" value="F:DNA-binding transcription factor activity"/>
    <property type="evidence" value="ECO:0007669"/>
    <property type="project" value="InterPro"/>
</dbReference>
<dbReference type="InterPro" id="IPR039422">
    <property type="entry name" value="MarR/SlyA-like"/>
</dbReference>
<dbReference type="EMBL" id="NPZB01000001">
    <property type="protein sequence ID" value="PNS09156.1"/>
    <property type="molecule type" value="Genomic_DNA"/>
</dbReference>
<keyword evidence="3" id="KW-1185">Reference proteome</keyword>
<dbReference type="GO" id="GO:0006950">
    <property type="term" value="P:response to stress"/>
    <property type="evidence" value="ECO:0007669"/>
    <property type="project" value="TreeGrafter"/>
</dbReference>
<name>A0A2K1Q288_9GAMM</name>
<dbReference type="RefSeq" id="WP_103074239.1">
    <property type="nucleotide sequence ID" value="NZ_NPZB01000001.1"/>
</dbReference>
<evidence type="ECO:0000313" key="3">
    <source>
        <dbReference type="Proteomes" id="UP000236220"/>
    </source>
</evidence>
<proteinExistence type="predicted"/>